<keyword evidence="8 12" id="KW-0406">Ion transport</keyword>
<dbReference type="InterPro" id="IPR002523">
    <property type="entry name" value="MgTranspt_CorA/ZnTranspt_ZntB"/>
</dbReference>
<dbReference type="Pfam" id="PF01544">
    <property type="entry name" value="CorA"/>
    <property type="match status" value="1"/>
</dbReference>
<comment type="catalytic activity">
    <reaction evidence="10">
        <text>Mg(2+)(in) = Mg(2+)(out)</text>
        <dbReference type="Rhea" id="RHEA:29827"/>
        <dbReference type="ChEBI" id="CHEBI:18420"/>
    </reaction>
</comment>
<evidence type="ECO:0000256" key="5">
    <source>
        <dbReference type="ARBA" id="ARBA00022692"/>
    </source>
</evidence>
<name>F0RX41_SPHGB</name>
<dbReference type="AlphaFoldDB" id="F0RX41"/>
<proteinExistence type="inferred from homology"/>
<dbReference type="InterPro" id="IPR045861">
    <property type="entry name" value="CorA_cytoplasmic_dom"/>
</dbReference>
<dbReference type="GO" id="GO:0005886">
    <property type="term" value="C:plasma membrane"/>
    <property type="evidence" value="ECO:0007669"/>
    <property type="project" value="UniProtKB-SubCell"/>
</dbReference>
<dbReference type="HOGENOM" id="CLU_007127_0_0_12"/>
<evidence type="ECO:0000256" key="2">
    <source>
        <dbReference type="ARBA" id="ARBA00009765"/>
    </source>
</evidence>
<dbReference type="InterPro" id="IPR045863">
    <property type="entry name" value="CorA_TM1_TM2"/>
</dbReference>
<evidence type="ECO:0000256" key="1">
    <source>
        <dbReference type="ARBA" id="ARBA00004651"/>
    </source>
</evidence>
<dbReference type="eggNOG" id="COG0598">
    <property type="taxonomic scope" value="Bacteria"/>
</dbReference>
<evidence type="ECO:0000256" key="3">
    <source>
        <dbReference type="ARBA" id="ARBA00022448"/>
    </source>
</evidence>
<dbReference type="KEGG" id="sbu:SpiBuddy_0046"/>
<dbReference type="InterPro" id="IPR004488">
    <property type="entry name" value="Mg/Co-transport_prot_CorA"/>
</dbReference>
<keyword evidence="14" id="KW-1185">Reference proteome</keyword>
<accession>F0RX41</accession>
<evidence type="ECO:0000256" key="6">
    <source>
        <dbReference type="ARBA" id="ARBA00022842"/>
    </source>
</evidence>
<gene>
    <name evidence="12" type="primary">corA</name>
    <name evidence="13" type="ordered locus">SpiBuddy_0046</name>
</gene>
<reference evidence="14" key="1">
    <citation type="submission" date="2011-02" db="EMBL/GenBank/DDBJ databases">
        <title>Complete sequence of Spirochaeta sp. Buddy.</title>
        <authorList>
            <person name="Lucas S."/>
            <person name="Copeland A."/>
            <person name="Lapidus A."/>
            <person name="Cheng J.-F."/>
            <person name="Goodwin L."/>
            <person name="Pitluck S."/>
            <person name="Zeytun A."/>
            <person name="Detter J.C."/>
            <person name="Han C."/>
            <person name="Tapia R."/>
            <person name="Land M."/>
            <person name="Hauser L."/>
            <person name="Kyrpides N."/>
            <person name="Ivanova N."/>
            <person name="Mikhailova N."/>
            <person name="Pagani I."/>
            <person name="Ritalahti K.M."/>
            <person name="Loeffler F.E."/>
            <person name="Woyke T."/>
        </authorList>
    </citation>
    <scope>NUCLEOTIDE SEQUENCE [LARGE SCALE GENOMIC DNA]</scope>
    <source>
        <strain evidence="14">ATCC BAA-1886 / DSM 22777 / Buddy</strain>
    </source>
</reference>
<dbReference type="CDD" id="cd12828">
    <property type="entry name" value="TmCorA-like_1"/>
    <property type="match status" value="1"/>
</dbReference>
<dbReference type="EMBL" id="CP002541">
    <property type="protein sequence ID" value="ADY11891.1"/>
    <property type="molecule type" value="Genomic_DNA"/>
</dbReference>
<dbReference type="PANTHER" id="PTHR46494">
    <property type="entry name" value="CORA FAMILY METAL ION TRANSPORTER (EUROFUNG)"/>
    <property type="match status" value="1"/>
</dbReference>
<dbReference type="Gene3D" id="1.20.58.340">
    <property type="entry name" value="Magnesium transport protein CorA, transmembrane region"/>
    <property type="match status" value="2"/>
</dbReference>
<dbReference type="Gene3D" id="3.30.460.20">
    <property type="entry name" value="CorA soluble domain-like"/>
    <property type="match status" value="1"/>
</dbReference>
<dbReference type="FunFam" id="1.20.58.340:FF:000004">
    <property type="entry name" value="Magnesium transport protein CorA"/>
    <property type="match status" value="1"/>
</dbReference>
<evidence type="ECO:0000256" key="11">
    <source>
        <dbReference type="ARBA" id="ARBA00045497"/>
    </source>
</evidence>
<dbReference type="GO" id="GO:0000287">
    <property type="term" value="F:magnesium ion binding"/>
    <property type="evidence" value="ECO:0007669"/>
    <property type="project" value="TreeGrafter"/>
</dbReference>
<protein>
    <recommendedName>
        <fullName evidence="12">Magnesium transport protein CorA</fullName>
    </recommendedName>
</protein>
<dbReference type="NCBIfam" id="TIGR00383">
    <property type="entry name" value="corA"/>
    <property type="match status" value="1"/>
</dbReference>
<evidence type="ECO:0000256" key="8">
    <source>
        <dbReference type="ARBA" id="ARBA00023065"/>
    </source>
</evidence>
<keyword evidence="9 12" id="KW-0472">Membrane</keyword>
<dbReference type="Proteomes" id="UP000008466">
    <property type="component" value="Chromosome"/>
</dbReference>
<dbReference type="STRING" id="158189.SpiBuddy_0046"/>
<organism evidence="13 14">
    <name type="scientific">Sphaerochaeta globosa (strain ATCC BAA-1886 / DSM 22777 / Buddy)</name>
    <name type="common">Spirochaeta sp. (strain Buddy)</name>
    <dbReference type="NCBI Taxonomy" id="158189"/>
    <lineage>
        <taxon>Bacteria</taxon>
        <taxon>Pseudomonadati</taxon>
        <taxon>Spirochaetota</taxon>
        <taxon>Spirochaetia</taxon>
        <taxon>Spirochaetales</taxon>
        <taxon>Sphaerochaetaceae</taxon>
        <taxon>Sphaerochaeta</taxon>
    </lineage>
</organism>
<keyword evidence="7 12" id="KW-1133">Transmembrane helix</keyword>
<feature type="transmembrane region" description="Helical" evidence="12">
    <location>
        <begin position="320"/>
        <end position="340"/>
    </location>
</feature>
<keyword evidence="6 12" id="KW-0460">Magnesium</keyword>
<evidence type="ECO:0000313" key="13">
    <source>
        <dbReference type="EMBL" id="ADY11891.1"/>
    </source>
</evidence>
<dbReference type="GO" id="GO:0015087">
    <property type="term" value="F:cobalt ion transmembrane transporter activity"/>
    <property type="evidence" value="ECO:0007669"/>
    <property type="project" value="UniProtKB-UniRule"/>
</dbReference>
<dbReference type="RefSeq" id="WP_013605744.1">
    <property type="nucleotide sequence ID" value="NC_015152.1"/>
</dbReference>
<evidence type="ECO:0000256" key="12">
    <source>
        <dbReference type="RuleBase" id="RU362010"/>
    </source>
</evidence>
<comment type="subcellular location">
    <subcellularLocation>
        <location evidence="1">Cell membrane</location>
        <topology evidence="1">Multi-pass membrane protein</topology>
    </subcellularLocation>
    <subcellularLocation>
        <location evidence="12">Membrane</location>
        <topology evidence="12">Multi-pass membrane protein</topology>
    </subcellularLocation>
</comment>
<keyword evidence="3 12" id="KW-0813">Transport</keyword>
<dbReference type="GO" id="GO:0015095">
    <property type="term" value="F:magnesium ion transmembrane transporter activity"/>
    <property type="evidence" value="ECO:0007669"/>
    <property type="project" value="UniProtKB-UniRule"/>
</dbReference>
<keyword evidence="4 12" id="KW-1003">Cell membrane</keyword>
<evidence type="ECO:0000256" key="10">
    <source>
        <dbReference type="ARBA" id="ARBA00034269"/>
    </source>
</evidence>
<dbReference type="PANTHER" id="PTHR46494:SF1">
    <property type="entry name" value="CORA FAMILY METAL ION TRANSPORTER (EUROFUNG)"/>
    <property type="match status" value="1"/>
</dbReference>
<dbReference type="SUPFAM" id="SSF143865">
    <property type="entry name" value="CorA soluble domain-like"/>
    <property type="match status" value="1"/>
</dbReference>
<evidence type="ECO:0000256" key="7">
    <source>
        <dbReference type="ARBA" id="ARBA00022989"/>
    </source>
</evidence>
<comment type="similarity">
    <text evidence="2 12">Belongs to the CorA metal ion transporter (MIT) (TC 1.A.35) family.</text>
</comment>
<dbReference type="OrthoDB" id="9803416at2"/>
<keyword evidence="5 12" id="KW-0812">Transmembrane</keyword>
<evidence type="ECO:0000256" key="4">
    <source>
        <dbReference type="ARBA" id="ARBA00022475"/>
    </source>
</evidence>
<evidence type="ECO:0000313" key="14">
    <source>
        <dbReference type="Proteomes" id="UP000008466"/>
    </source>
</evidence>
<sequence>MHEKKVNPYAHKKKEGLAAGSLIYVGDTLPQQTSIHTHMYRSGSYRMENGYTQAEKENLRWVEISGLEDIQAIVKIAKEFQIANLSLEDVFSTDQRLKLDQYDAYLSVTLRILEHQGTQEQQLTLFLGDGWVLSIAEYNHLSFEPVVRQLSSATKLQSATSSALLHALIDRVVDQYLVKADELELKTENLEELVITKPQETTASAIHQQKAEILRLRRMTSPLKDILTTLIRSENPFLDRNTNFLLRDIYDHALWLFEECDMLRETMSGIMEVYLSSLDMKMNAIMKVLTIISTIFIPLTFLTGLYGMNFAHMPMTSAYWGFYAILGGSVLVVSGMAIYFRRKKWW</sequence>
<evidence type="ECO:0000256" key="9">
    <source>
        <dbReference type="ARBA" id="ARBA00023136"/>
    </source>
</evidence>
<feature type="transmembrane region" description="Helical" evidence="12">
    <location>
        <begin position="288"/>
        <end position="308"/>
    </location>
</feature>
<comment type="function">
    <text evidence="11">Mediates influx of magnesium ions. Alternates between open and closed states. Activated by low cytoplasmic Mg(2+) levels. Inactive when cytoplasmic Mg(2+) levels are high.</text>
</comment>
<dbReference type="GO" id="GO:0050897">
    <property type="term" value="F:cobalt ion binding"/>
    <property type="evidence" value="ECO:0007669"/>
    <property type="project" value="TreeGrafter"/>
</dbReference>
<dbReference type="SUPFAM" id="SSF144083">
    <property type="entry name" value="Magnesium transport protein CorA, transmembrane region"/>
    <property type="match status" value="1"/>
</dbReference>